<dbReference type="CDD" id="cd00570">
    <property type="entry name" value="GST_N_family"/>
    <property type="match status" value="1"/>
</dbReference>
<dbReference type="STRING" id="1328313.DS2_04245"/>
<dbReference type="AlphaFoldDB" id="W7QEN9"/>
<dbReference type="GO" id="GO:0016740">
    <property type="term" value="F:transferase activity"/>
    <property type="evidence" value="ECO:0007669"/>
    <property type="project" value="UniProtKB-KW"/>
</dbReference>
<comment type="caution">
    <text evidence="2">The sequence shown here is derived from an EMBL/GenBank/DDBJ whole genome shotgun (WGS) entry which is preliminary data.</text>
</comment>
<dbReference type="InterPro" id="IPR004045">
    <property type="entry name" value="Glutathione_S-Trfase_N"/>
</dbReference>
<name>W7QEN9_9ALTE</name>
<gene>
    <name evidence="2" type="ORF">DS2_04245</name>
</gene>
<protein>
    <submittedName>
        <fullName evidence="2">Glutathione S-transferase</fullName>
    </submittedName>
</protein>
<sequence length="192" mass="22050">MALELYGSNPSPYVRRIRMLLDGLDYTFHNVNVYDPEFRKIYTSITPIKKLPTLVVDDQSIFDSHVIAQYLFELKKMPALTLGELNLISAIDAVTDSLVILFMGMRSELEVSNERLIFSLQMDRVPTCLMWLEEQAKLGAFDQLNYPTMCLIGLIDWAEFRQLYDFSDFPALIAAKQQHDEVELVKATFPTA</sequence>
<reference evidence="2 3" key="1">
    <citation type="journal article" date="2014" name="Genome Announc.">
        <title>Draft Genome Sequence of the Agar-Degrading Bacterium Catenovulum sp. Strain DS-2, Isolated from Intestines of Haliotis diversicolor.</title>
        <authorList>
            <person name="Shan D."/>
            <person name="Li X."/>
            <person name="Gu Z."/>
            <person name="Wei G."/>
            <person name="Gao Z."/>
            <person name="Shao Z."/>
        </authorList>
    </citation>
    <scope>NUCLEOTIDE SEQUENCE [LARGE SCALE GENOMIC DNA]</scope>
    <source>
        <strain evidence="2 3">DS-2</strain>
    </source>
</reference>
<accession>W7QEN9</accession>
<dbReference type="InterPro" id="IPR036249">
    <property type="entry name" value="Thioredoxin-like_sf"/>
</dbReference>
<keyword evidence="2" id="KW-0808">Transferase</keyword>
<dbReference type="Gene3D" id="1.20.1050.10">
    <property type="match status" value="1"/>
</dbReference>
<dbReference type="OrthoDB" id="8634103at2"/>
<dbReference type="PROSITE" id="PS50404">
    <property type="entry name" value="GST_NTER"/>
    <property type="match status" value="1"/>
</dbReference>
<dbReference type="EMBL" id="ARZY01000005">
    <property type="protein sequence ID" value="EWH11354.1"/>
    <property type="molecule type" value="Genomic_DNA"/>
</dbReference>
<proteinExistence type="predicted"/>
<evidence type="ECO:0000313" key="2">
    <source>
        <dbReference type="EMBL" id="EWH11354.1"/>
    </source>
</evidence>
<dbReference type="Proteomes" id="UP000019276">
    <property type="component" value="Unassembled WGS sequence"/>
</dbReference>
<dbReference type="eggNOG" id="COG0625">
    <property type="taxonomic scope" value="Bacteria"/>
</dbReference>
<dbReference type="Pfam" id="PF13417">
    <property type="entry name" value="GST_N_3"/>
    <property type="match status" value="1"/>
</dbReference>
<dbReference type="PATRIC" id="fig|1328313.3.peg.878"/>
<dbReference type="RefSeq" id="WP_035013403.1">
    <property type="nucleotide sequence ID" value="NZ_ARZY01000005.1"/>
</dbReference>
<evidence type="ECO:0000313" key="3">
    <source>
        <dbReference type="Proteomes" id="UP000019276"/>
    </source>
</evidence>
<keyword evidence="3" id="KW-1185">Reference proteome</keyword>
<feature type="domain" description="GST N-terminal" evidence="1">
    <location>
        <begin position="1"/>
        <end position="79"/>
    </location>
</feature>
<dbReference type="Gene3D" id="3.40.30.10">
    <property type="entry name" value="Glutaredoxin"/>
    <property type="match status" value="1"/>
</dbReference>
<evidence type="ECO:0000259" key="1">
    <source>
        <dbReference type="PROSITE" id="PS50404"/>
    </source>
</evidence>
<organism evidence="2 3">
    <name type="scientific">Catenovulum agarivorans DS-2</name>
    <dbReference type="NCBI Taxonomy" id="1328313"/>
    <lineage>
        <taxon>Bacteria</taxon>
        <taxon>Pseudomonadati</taxon>
        <taxon>Pseudomonadota</taxon>
        <taxon>Gammaproteobacteria</taxon>
        <taxon>Alteromonadales</taxon>
        <taxon>Alteromonadaceae</taxon>
        <taxon>Catenovulum</taxon>
    </lineage>
</organism>
<dbReference type="SUPFAM" id="SSF52833">
    <property type="entry name" value="Thioredoxin-like"/>
    <property type="match status" value="1"/>
</dbReference>